<comment type="caution">
    <text evidence="7">The sequence shown here is derived from an EMBL/GenBank/DDBJ whole genome shotgun (WGS) entry which is preliminary data.</text>
</comment>
<evidence type="ECO:0000313" key="8">
    <source>
        <dbReference type="Proteomes" id="UP000612746"/>
    </source>
</evidence>
<dbReference type="PANTHER" id="PTHR15263">
    <property type="entry name" value="I-KAPPA-B-LIKE PROTEIN IKBL"/>
    <property type="match status" value="1"/>
</dbReference>
<organism evidence="7 8">
    <name type="scientific">Umbelopsis vinacea</name>
    <dbReference type="NCBI Taxonomy" id="44442"/>
    <lineage>
        <taxon>Eukaryota</taxon>
        <taxon>Fungi</taxon>
        <taxon>Fungi incertae sedis</taxon>
        <taxon>Mucoromycota</taxon>
        <taxon>Mucoromycotina</taxon>
        <taxon>Umbelopsidomycetes</taxon>
        <taxon>Umbelopsidales</taxon>
        <taxon>Umbelopsidaceae</taxon>
        <taxon>Umbelopsis</taxon>
    </lineage>
</organism>
<reference evidence="7" key="1">
    <citation type="submission" date="2020-12" db="EMBL/GenBank/DDBJ databases">
        <title>Metabolic potential, ecology and presence of endohyphal bacteria is reflected in genomic diversity of Mucoromycotina.</title>
        <authorList>
            <person name="Muszewska A."/>
            <person name="Okrasinska A."/>
            <person name="Steczkiewicz K."/>
            <person name="Drgas O."/>
            <person name="Orlowska M."/>
            <person name="Perlinska-Lenart U."/>
            <person name="Aleksandrzak-Piekarczyk T."/>
            <person name="Szatraj K."/>
            <person name="Zielenkiewicz U."/>
            <person name="Pilsyk S."/>
            <person name="Malc E."/>
            <person name="Mieczkowski P."/>
            <person name="Kruszewska J.S."/>
            <person name="Biernat P."/>
            <person name="Pawlowska J."/>
        </authorList>
    </citation>
    <scope>NUCLEOTIDE SEQUENCE</scope>
    <source>
        <strain evidence="7">WA0000051536</strain>
    </source>
</reference>
<keyword evidence="3" id="KW-0677">Repeat</keyword>
<name>A0A8H7ULM4_9FUNG</name>
<evidence type="ECO:0000256" key="4">
    <source>
        <dbReference type="ARBA" id="ARBA00023043"/>
    </source>
</evidence>
<feature type="compositionally biased region" description="Basic and acidic residues" evidence="6">
    <location>
        <begin position="16"/>
        <end position="25"/>
    </location>
</feature>
<feature type="compositionally biased region" description="Basic residues" evidence="6">
    <location>
        <begin position="37"/>
        <end position="54"/>
    </location>
</feature>
<sequence length="302" mass="36041">MPLSKLSFKRHKKRQHESQDDHTDNIADEEYASSSREKKKHKRHKSHKSRHSHHSYQPPVINDDIEGWAPPSDSIKKDETEWNERLFDAMVDDEGQDFHSSRFDSYWQPTPGDVPTGSHSVHQMTDEEYRQYMVSEMYKRSHADEIRIEEERREKRKKAKEAKEKAKAEVKEQEAKREREREAVRKLRQLQKMGSSRKKYMSNWEALDTASTTAKRLRLNDIPWPFVGSEVSKVAVKEFLLYDIQDLVEQKKIIRKEQLRYHPDKFMQKISARLVDDVEERELINDRINHISSCLNDIWKDL</sequence>
<evidence type="ECO:0000256" key="5">
    <source>
        <dbReference type="ARBA" id="ARBA00023242"/>
    </source>
</evidence>
<keyword evidence="5" id="KW-0539">Nucleus</keyword>
<proteinExistence type="predicted"/>
<dbReference type="EMBL" id="JAEPRA010000006">
    <property type="protein sequence ID" value="KAG2184298.1"/>
    <property type="molecule type" value="Genomic_DNA"/>
</dbReference>
<dbReference type="GO" id="GO:0043124">
    <property type="term" value="P:negative regulation of canonical NF-kappaB signal transduction"/>
    <property type="evidence" value="ECO:0007669"/>
    <property type="project" value="InterPro"/>
</dbReference>
<evidence type="ECO:0000256" key="3">
    <source>
        <dbReference type="ARBA" id="ARBA00022737"/>
    </source>
</evidence>
<protein>
    <submittedName>
        <fullName evidence="7">Uncharacterized protein</fullName>
    </submittedName>
</protein>
<dbReference type="Proteomes" id="UP000612746">
    <property type="component" value="Unassembled WGS sequence"/>
</dbReference>
<keyword evidence="2" id="KW-0597">Phosphoprotein</keyword>
<evidence type="ECO:0000313" key="7">
    <source>
        <dbReference type="EMBL" id="KAG2184298.1"/>
    </source>
</evidence>
<dbReference type="AlphaFoldDB" id="A0A8H7ULM4"/>
<dbReference type="PANTHER" id="PTHR15263:SF1">
    <property type="entry name" value="NF-KAPPA-B INHIBITOR-LIKE PROTEIN 1"/>
    <property type="match status" value="1"/>
</dbReference>
<feature type="region of interest" description="Disordered" evidence="6">
    <location>
        <begin position="149"/>
        <end position="182"/>
    </location>
</feature>
<keyword evidence="8" id="KW-1185">Reference proteome</keyword>
<dbReference type="OrthoDB" id="412109at2759"/>
<accession>A0A8H7ULM4</accession>
<feature type="region of interest" description="Disordered" evidence="6">
    <location>
        <begin position="1"/>
        <end position="77"/>
    </location>
</feature>
<feature type="compositionally biased region" description="Basic and acidic residues" evidence="6">
    <location>
        <begin position="161"/>
        <end position="182"/>
    </location>
</feature>
<comment type="subcellular location">
    <subcellularLocation>
        <location evidence="1">Nucleus</location>
    </subcellularLocation>
</comment>
<dbReference type="InterPro" id="IPR038753">
    <property type="entry name" value="NFKBIL1"/>
</dbReference>
<evidence type="ECO:0000256" key="6">
    <source>
        <dbReference type="SAM" id="MobiDB-lite"/>
    </source>
</evidence>
<keyword evidence="4" id="KW-0040">ANK repeat</keyword>
<feature type="region of interest" description="Disordered" evidence="6">
    <location>
        <begin position="101"/>
        <end position="121"/>
    </location>
</feature>
<gene>
    <name evidence="7" type="ORF">INT44_009313</name>
</gene>
<dbReference type="GO" id="GO:0005634">
    <property type="term" value="C:nucleus"/>
    <property type="evidence" value="ECO:0007669"/>
    <property type="project" value="UniProtKB-SubCell"/>
</dbReference>
<evidence type="ECO:0000256" key="2">
    <source>
        <dbReference type="ARBA" id="ARBA00022553"/>
    </source>
</evidence>
<evidence type="ECO:0000256" key="1">
    <source>
        <dbReference type="ARBA" id="ARBA00004123"/>
    </source>
</evidence>